<feature type="transmembrane region" description="Helical" evidence="1">
    <location>
        <begin position="916"/>
        <end position="938"/>
    </location>
</feature>
<dbReference type="AlphaFoldDB" id="A0A7X6JZQ5"/>
<sequence length="1045" mass="108789">MDTLFFRRPRLVVLALLVILSAGLSSLVSIGRQEDPTITNIFATVTTVFPGADPARVEALVTARIEEELRTIPEIAEITSTSATAISVVSVELIETLAPETIEQVWAQVRDAVEDARRAFPDGVLDPDFDSDGAGGYAAIFALTMPEGFNLARAGREAEALADRIRRVPGTSLVDLHGLPEEEILVTLHPDRAAALGLTADEVSAAIRAADAKVQAGRLRGDETDLVLGITGEITSLDRLRAVVLREDAAGRVTLLGDVAEVTRGPRLPLAEAAMYQGRPAILVSARLSEGLQVDRWMGDVAAAVAEQARGLPWGLSVETVFDQSRYTVARLAEVGLNMVIGVALVVAVLFVTLGWRSALIVAMVLPVVSLASLATLNALAVPIHQMSVTGLIVALGLLVDAAIVMTDEVGKRLAAGLARLQAVADAVRRLALPLAASTVTTVLSFLPLLLLPGPAGDFVGAIAVAVIVMLAWSFAVAVTITPALAGHWLRQGTGAAARDGVVMRGFRAALALSMAHPLRSVMLALALPVLGFLSLPTLTPQFFPGVDRDQFHIELDLPPGTGIAETLRVVRAVDARLAGEDDIRDVAWVVGRSAPAFYYNMVGDREQAPAFAQALIRTASPEATARLLDELQAELPPAFAHARLVLRGLTQGPPVNAPVELRLVGQDIDALRRAGDELRAILAGVSTVVTVRSEVAGGAPQLTLEVDEARARLLGLDLGQIARQMEAGLEGVTGGSLLEGTEELPVRVRLGAGLRGDAVAIGDMPILPPGAAQVAASGRFPAVPLSSLGTLRLEPAQSTITRRNGERVNTVQAHLLPGVLPAEALAEATARMQAAGYAPPPGIRLETGGDSDARDSTVRALVAPLGLIVTLSIAVVVMTFNSFRLTLIAFAVAGLSAGLSILALAVFGYPFGINAIIGVIGSVGVSINAALIVLSGLQEDARASAGNRAAMVDVVAGSARHITSTTVTTVGGFLPLILGGGGFWPPFAMAVAGGVALSVTLAFAMTPQLFALTLPRRRLADVAPAEDARPGIDVALPALRLAGE</sequence>
<keyword evidence="1" id="KW-0812">Transmembrane</keyword>
<dbReference type="InterPro" id="IPR027463">
    <property type="entry name" value="AcrB_DN_DC_subdom"/>
</dbReference>
<name>A0A7X6JZQ5_9RHOB</name>
<feature type="transmembrane region" description="Helical" evidence="1">
    <location>
        <begin position="959"/>
        <end position="979"/>
    </location>
</feature>
<dbReference type="Proteomes" id="UP000526408">
    <property type="component" value="Unassembled WGS sequence"/>
</dbReference>
<feature type="transmembrane region" description="Helical" evidence="1">
    <location>
        <begin position="862"/>
        <end position="881"/>
    </location>
</feature>
<organism evidence="2 3">
    <name type="scientific">Roseicyclus persicicus</name>
    <dbReference type="NCBI Taxonomy" id="2650661"/>
    <lineage>
        <taxon>Bacteria</taxon>
        <taxon>Pseudomonadati</taxon>
        <taxon>Pseudomonadota</taxon>
        <taxon>Alphaproteobacteria</taxon>
        <taxon>Rhodobacterales</taxon>
        <taxon>Roseobacteraceae</taxon>
        <taxon>Roseicyclus</taxon>
    </lineage>
</organism>
<dbReference type="Pfam" id="PF00873">
    <property type="entry name" value="ACR_tran"/>
    <property type="match status" value="1"/>
</dbReference>
<dbReference type="PANTHER" id="PTHR32063">
    <property type="match status" value="1"/>
</dbReference>
<dbReference type="SUPFAM" id="SSF82866">
    <property type="entry name" value="Multidrug efflux transporter AcrB transmembrane domain"/>
    <property type="match status" value="2"/>
</dbReference>
<keyword evidence="1" id="KW-0472">Membrane</keyword>
<dbReference type="RefSeq" id="WP_168624160.1">
    <property type="nucleotide sequence ID" value="NZ_JAAZQQ010000005.1"/>
</dbReference>
<keyword evidence="3" id="KW-1185">Reference proteome</keyword>
<keyword evidence="1" id="KW-1133">Transmembrane helix</keyword>
<evidence type="ECO:0000313" key="2">
    <source>
        <dbReference type="EMBL" id="NKX45779.1"/>
    </source>
</evidence>
<feature type="transmembrane region" description="Helical" evidence="1">
    <location>
        <begin position="387"/>
        <end position="410"/>
    </location>
</feature>
<evidence type="ECO:0000313" key="3">
    <source>
        <dbReference type="Proteomes" id="UP000526408"/>
    </source>
</evidence>
<comment type="caution">
    <text evidence="2">The sequence shown here is derived from an EMBL/GenBank/DDBJ whole genome shotgun (WGS) entry which is preliminary data.</text>
</comment>
<dbReference type="InterPro" id="IPR001036">
    <property type="entry name" value="Acrflvin-R"/>
</dbReference>
<protein>
    <submittedName>
        <fullName evidence="2">Efflux RND transporter permease subunit</fullName>
    </submittedName>
</protein>
<feature type="transmembrane region" description="Helical" evidence="1">
    <location>
        <begin position="335"/>
        <end position="354"/>
    </location>
</feature>
<evidence type="ECO:0000256" key="1">
    <source>
        <dbReference type="SAM" id="Phobius"/>
    </source>
</evidence>
<dbReference type="Gene3D" id="3.30.2090.10">
    <property type="entry name" value="Multidrug efflux transporter AcrB TolC docking domain, DN and DC subdomains"/>
    <property type="match status" value="2"/>
</dbReference>
<gene>
    <name evidence="2" type="ORF">HCU73_14375</name>
</gene>
<dbReference type="EMBL" id="JAAZQQ010000005">
    <property type="protein sequence ID" value="NKX45779.1"/>
    <property type="molecule type" value="Genomic_DNA"/>
</dbReference>
<dbReference type="PANTHER" id="PTHR32063:SF18">
    <property type="entry name" value="CATION EFFLUX SYSTEM PROTEIN"/>
    <property type="match status" value="1"/>
</dbReference>
<feature type="transmembrane region" description="Helical" evidence="1">
    <location>
        <begin position="459"/>
        <end position="486"/>
    </location>
</feature>
<dbReference type="GO" id="GO:0042910">
    <property type="term" value="F:xenobiotic transmembrane transporter activity"/>
    <property type="evidence" value="ECO:0007669"/>
    <property type="project" value="TreeGrafter"/>
</dbReference>
<dbReference type="Gene3D" id="3.30.70.1430">
    <property type="entry name" value="Multidrug efflux transporter AcrB pore domain"/>
    <property type="match status" value="2"/>
</dbReference>
<reference evidence="2 3" key="1">
    <citation type="submission" date="2020-04" db="EMBL/GenBank/DDBJ databases">
        <authorList>
            <person name="Yoon J."/>
        </authorList>
    </citation>
    <scope>NUCLEOTIDE SEQUENCE [LARGE SCALE GENOMIC DNA]</scope>
    <source>
        <strain evidence="2 3">KMU-115</strain>
    </source>
</reference>
<feature type="transmembrane region" description="Helical" evidence="1">
    <location>
        <begin position="361"/>
        <end position="381"/>
    </location>
</feature>
<dbReference type="Gene3D" id="1.20.1640.10">
    <property type="entry name" value="Multidrug efflux transporter AcrB transmembrane domain"/>
    <property type="match status" value="2"/>
</dbReference>
<accession>A0A7X6JZQ5</accession>
<feature type="transmembrane region" description="Helical" evidence="1">
    <location>
        <begin position="431"/>
        <end position="453"/>
    </location>
</feature>
<dbReference type="SUPFAM" id="SSF82693">
    <property type="entry name" value="Multidrug efflux transporter AcrB pore domain, PN1, PN2, PC1 and PC2 subdomains"/>
    <property type="match status" value="2"/>
</dbReference>
<feature type="transmembrane region" description="Helical" evidence="1">
    <location>
        <begin position="985"/>
        <end position="1011"/>
    </location>
</feature>
<dbReference type="Gene3D" id="3.30.70.1320">
    <property type="entry name" value="Multidrug efflux transporter AcrB pore domain like"/>
    <property type="match status" value="1"/>
</dbReference>
<dbReference type="GO" id="GO:0005886">
    <property type="term" value="C:plasma membrane"/>
    <property type="evidence" value="ECO:0007669"/>
    <property type="project" value="TreeGrafter"/>
</dbReference>
<dbReference type="PRINTS" id="PR00702">
    <property type="entry name" value="ACRIFLAVINRP"/>
</dbReference>
<dbReference type="SUPFAM" id="SSF82714">
    <property type="entry name" value="Multidrug efflux transporter AcrB TolC docking domain, DN and DC subdomains"/>
    <property type="match status" value="2"/>
</dbReference>
<dbReference type="Gene3D" id="3.30.70.1440">
    <property type="entry name" value="Multidrug efflux transporter AcrB pore domain"/>
    <property type="match status" value="1"/>
</dbReference>
<proteinExistence type="predicted"/>
<feature type="transmembrane region" description="Helical" evidence="1">
    <location>
        <begin position="888"/>
        <end position="910"/>
    </location>
</feature>